<dbReference type="AlphaFoldDB" id="A0AAV2U128"/>
<comment type="subcellular location">
    <subcellularLocation>
        <location evidence="1">Membrane</location>
        <topology evidence="1">Multi-pass membrane protein</topology>
    </subcellularLocation>
</comment>
<feature type="compositionally biased region" description="Low complexity" evidence="5">
    <location>
        <begin position="328"/>
        <end position="345"/>
    </location>
</feature>
<evidence type="ECO:0000256" key="5">
    <source>
        <dbReference type="SAM" id="MobiDB-lite"/>
    </source>
</evidence>
<feature type="transmembrane region" description="Helical" evidence="6">
    <location>
        <begin position="178"/>
        <end position="195"/>
    </location>
</feature>
<evidence type="ECO:0000256" key="3">
    <source>
        <dbReference type="ARBA" id="ARBA00022989"/>
    </source>
</evidence>
<feature type="transmembrane region" description="Helical" evidence="6">
    <location>
        <begin position="90"/>
        <end position="112"/>
    </location>
</feature>
<feature type="transmembrane region" description="Helical" evidence="6">
    <location>
        <begin position="156"/>
        <end position="172"/>
    </location>
</feature>
<keyword evidence="4 6" id="KW-0472">Membrane</keyword>
<keyword evidence="3 6" id="KW-1133">Transmembrane helix</keyword>
<evidence type="ECO:0000313" key="7">
    <source>
        <dbReference type="EMBL" id="CAL5141564.1"/>
    </source>
</evidence>
<dbReference type="PANTHER" id="PTHR13377:SF3">
    <property type="entry name" value="TRANSMEMBRANE PROTEIN 115"/>
    <property type="match status" value="1"/>
</dbReference>
<dbReference type="GO" id="GO:0005794">
    <property type="term" value="C:Golgi apparatus"/>
    <property type="evidence" value="ECO:0007669"/>
    <property type="project" value="TreeGrafter"/>
</dbReference>
<accession>A0AAV2U128</accession>
<feature type="transmembrane region" description="Helical" evidence="6">
    <location>
        <begin position="118"/>
        <end position="135"/>
    </location>
</feature>
<feature type="transmembrane region" description="Helical" evidence="6">
    <location>
        <begin position="54"/>
        <end position="78"/>
    </location>
</feature>
<protein>
    <submittedName>
        <fullName evidence="7">Uncharacterized protein</fullName>
    </submittedName>
</protein>
<evidence type="ECO:0000256" key="6">
    <source>
        <dbReference type="SAM" id="Phobius"/>
    </source>
</evidence>
<evidence type="ECO:0000256" key="2">
    <source>
        <dbReference type="ARBA" id="ARBA00022692"/>
    </source>
</evidence>
<dbReference type="InterPro" id="IPR013861">
    <property type="entry name" value="TMEM115/Pdh1/Rbl19"/>
</dbReference>
<name>A0AAV2U128_CALDB</name>
<comment type="caution">
    <text evidence="7">The sequence shown here is derived from an EMBL/GenBank/DDBJ whole genome shotgun (WGS) entry which is preliminary data.</text>
</comment>
<dbReference type="EMBL" id="CAXLJL010000900">
    <property type="protein sequence ID" value="CAL5141564.1"/>
    <property type="molecule type" value="Genomic_DNA"/>
</dbReference>
<evidence type="ECO:0000313" key="8">
    <source>
        <dbReference type="Proteomes" id="UP001497525"/>
    </source>
</evidence>
<keyword evidence="2 6" id="KW-0812">Transmembrane</keyword>
<feature type="region of interest" description="Disordered" evidence="5">
    <location>
        <begin position="289"/>
        <end position="345"/>
    </location>
</feature>
<sequence>MAGVTRPLRISRWTVAGFFALTLIYLAVQAFPQWNDNLAFYPKEPLNSIKRLSFLTFWLVTNEHVTHWLAMLSLFILDKLVHDCWSQLETLAFISFVNLSALALSATTMAFLPVDPFASLYGNAALISAATVVSTQLDPDRFLLGYGRVGLKSRHGFFCGLLLILGAALVSLVRWSSVLLYINGFIGGWFYLRFLQHHPQRKYGDHRASFAFAKFFPGPLEKWVAIPTNLIYFMLLRSKLCPSLERQSEIVSTASFAVNIPGLTSDADRHRRIALKALNERLFSKPDRSEVTEWPNLEEPDSEPSPPSKETLSGDAQSVKVDLTAQLPPASEPSSSPTPAVDVKS</sequence>
<evidence type="ECO:0000256" key="4">
    <source>
        <dbReference type="ARBA" id="ARBA00023136"/>
    </source>
</evidence>
<evidence type="ECO:0000256" key="1">
    <source>
        <dbReference type="ARBA" id="ARBA00004141"/>
    </source>
</evidence>
<proteinExistence type="predicted"/>
<dbReference type="Proteomes" id="UP001497525">
    <property type="component" value="Unassembled WGS sequence"/>
</dbReference>
<dbReference type="GO" id="GO:0016020">
    <property type="term" value="C:membrane"/>
    <property type="evidence" value="ECO:0007669"/>
    <property type="project" value="UniProtKB-SubCell"/>
</dbReference>
<dbReference type="GO" id="GO:0006890">
    <property type="term" value="P:retrograde vesicle-mediated transport, Golgi to endoplasmic reticulum"/>
    <property type="evidence" value="ECO:0007669"/>
    <property type="project" value="InterPro"/>
</dbReference>
<gene>
    <name evidence="7" type="ORF">CDAUBV1_LOCUS16793</name>
</gene>
<reference evidence="7" key="1">
    <citation type="submission" date="2024-06" db="EMBL/GenBank/DDBJ databases">
        <authorList>
            <person name="Liu X."/>
            <person name="Lenzi L."/>
            <person name="Haldenby T S."/>
            <person name="Uol C."/>
        </authorList>
    </citation>
    <scope>NUCLEOTIDE SEQUENCE</scope>
</reference>
<organism evidence="7 8">
    <name type="scientific">Calicophoron daubneyi</name>
    <name type="common">Rumen fluke</name>
    <name type="synonym">Paramphistomum daubneyi</name>
    <dbReference type="NCBI Taxonomy" id="300641"/>
    <lineage>
        <taxon>Eukaryota</taxon>
        <taxon>Metazoa</taxon>
        <taxon>Spiralia</taxon>
        <taxon>Lophotrochozoa</taxon>
        <taxon>Platyhelminthes</taxon>
        <taxon>Trematoda</taxon>
        <taxon>Digenea</taxon>
        <taxon>Plagiorchiida</taxon>
        <taxon>Pronocephalata</taxon>
        <taxon>Paramphistomoidea</taxon>
        <taxon>Paramphistomidae</taxon>
        <taxon>Calicophoron</taxon>
    </lineage>
</organism>
<dbReference type="PANTHER" id="PTHR13377">
    <property type="entry name" value="PLACENTAL PROTEIN 6"/>
    <property type="match status" value="1"/>
</dbReference>